<dbReference type="Pfam" id="PF03016">
    <property type="entry name" value="Exostosin_GT47"/>
    <property type="match status" value="1"/>
</dbReference>
<dbReference type="PANTHER" id="PTHR48261:SF5">
    <property type="entry name" value="EXOSTOSIN GLYCOSYLTRANSFERASE 2"/>
    <property type="match status" value="1"/>
</dbReference>
<dbReference type="InterPro" id="IPR004263">
    <property type="entry name" value="Exostosin"/>
</dbReference>
<keyword evidence="7 9" id="KW-0472">Membrane</keyword>
<reference evidence="12" key="1">
    <citation type="submission" date="2022-03" db="EMBL/GenBank/DDBJ databases">
        <authorList>
            <person name="Lindestad O."/>
        </authorList>
    </citation>
    <scope>NUCLEOTIDE SEQUENCE</scope>
</reference>
<feature type="transmembrane region" description="Helical" evidence="9">
    <location>
        <begin position="21"/>
        <end position="43"/>
    </location>
</feature>
<dbReference type="AlphaFoldDB" id="A0A8S4SIV4"/>
<evidence type="ECO:0000256" key="6">
    <source>
        <dbReference type="ARBA" id="ARBA00022989"/>
    </source>
</evidence>
<comment type="subcellular location">
    <subcellularLocation>
        <location evidence="1">Endoplasmic reticulum membrane</location>
        <topology evidence="1">Single-pass type II membrane protein</topology>
    </subcellularLocation>
</comment>
<dbReference type="Pfam" id="PF09258">
    <property type="entry name" value="Glyco_transf_64"/>
    <property type="match status" value="1"/>
</dbReference>
<evidence type="ECO:0000256" key="1">
    <source>
        <dbReference type="ARBA" id="ARBA00004648"/>
    </source>
</evidence>
<name>A0A8S4SIV4_9NEOP</name>
<keyword evidence="3" id="KW-0808">Transferase</keyword>
<feature type="domain" description="Glycosyl transferase 64" evidence="11">
    <location>
        <begin position="452"/>
        <end position="602"/>
    </location>
</feature>
<evidence type="ECO:0000256" key="4">
    <source>
        <dbReference type="ARBA" id="ARBA00022692"/>
    </source>
</evidence>
<keyword evidence="5" id="KW-0256">Endoplasmic reticulum</keyword>
<dbReference type="InterPro" id="IPR015338">
    <property type="entry name" value="GT64_dom"/>
</dbReference>
<evidence type="ECO:0000256" key="3">
    <source>
        <dbReference type="ARBA" id="ARBA00022679"/>
    </source>
</evidence>
<dbReference type="InterPro" id="IPR040911">
    <property type="entry name" value="Exostosin_GT47"/>
</dbReference>
<dbReference type="InterPro" id="IPR029044">
    <property type="entry name" value="Nucleotide-diphossugar_trans"/>
</dbReference>
<sequence length="619" mass="71623">MAAETLLKTSKQSKYISYRKILYHRFFVGLLLFILISLVLSVVCNIFAGSAPRVDFHETVNLDAVSWPVSTLPRSAPKSTSRLANCTYWNCFNVYKCGRGGHDKITIYIYPLKDYITEGGESISRFSREFYEILLTIKNSKYYTSSPDEACLLVPSIDTLNQNYFNGEYVSQALQSLDHWNNGENHLIFNMVAGVAPNYNTVIDLNTSKAIIAGAGFDTWTFRYGFDISLPLYSHLAQEIDSTQPEQKKFMIISAQLNIPDDYLAELQSIASSSNDLLLLDRCKISDVDYKKRCEYTTGTVFDYPDVLKEGMFCLIVRSARLAQSILMDIIASQCIPIIIADTVVMPFNSHVDWNKIALFVPEENIRSLVKIIHSVSKERRGEMYWQLRWVYERYFSSIEKITLSTLEIINEKVFPLAARMYEEWNMPEHLPHSVWLSDINDVPRLWELRDKNFDVWREFPDRIVGFPSRLHVWDNVTNTWRYHSEWTNQISMVLTGAAFHHKIWSWYYTYKMPAEVRTWVDDNFNCEDIAMNFLVANVTRKPPIKVTPRKKFKCPECTNTEMLSADARHMSQRSACIERFARIYGHMALKSVEFRADPLQYRETAAGIPHAYPDIGAL</sequence>
<gene>
    <name evidence="12" type="primary">jg16034</name>
    <name evidence="12" type="ORF">PAEG_LOCUS27308</name>
</gene>
<evidence type="ECO:0000259" key="10">
    <source>
        <dbReference type="Pfam" id="PF03016"/>
    </source>
</evidence>
<comment type="caution">
    <text evidence="12">The sequence shown here is derived from an EMBL/GenBank/DDBJ whole genome shotgun (WGS) entry which is preliminary data.</text>
</comment>
<keyword evidence="8" id="KW-1015">Disulfide bond</keyword>
<evidence type="ECO:0000256" key="8">
    <source>
        <dbReference type="ARBA" id="ARBA00023157"/>
    </source>
</evidence>
<dbReference type="OrthoDB" id="5954868at2759"/>
<proteinExistence type="inferred from homology"/>
<dbReference type="SUPFAM" id="SSF53448">
    <property type="entry name" value="Nucleotide-diphospho-sugar transferases"/>
    <property type="match status" value="1"/>
</dbReference>
<evidence type="ECO:0000259" key="11">
    <source>
        <dbReference type="Pfam" id="PF09258"/>
    </source>
</evidence>
<evidence type="ECO:0000313" key="13">
    <source>
        <dbReference type="Proteomes" id="UP000838756"/>
    </source>
</evidence>
<dbReference type="GO" id="GO:0005789">
    <property type="term" value="C:endoplasmic reticulum membrane"/>
    <property type="evidence" value="ECO:0007669"/>
    <property type="project" value="UniProtKB-SubCell"/>
</dbReference>
<dbReference type="Gene3D" id="3.90.550.10">
    <property type="entry name" value="Spore Coat Polysaccharide Biosynthesis Protein SpsA, Chain A"/>
    <property type="match status" value="1"/>
</dbReference>
<evidence type="ECO:0000256" key="7">
    <source>
        <dbReference type="ARBA" id="ARBA00023136"/>
    </source>
</evidence>
<evidence type="ECO:0000256" key="9">
    <source>
        <dbReference type="SAM" id="Phobius"/>
    </source>
</evidence>
<keyword evidence="6 9" id="KW-1133">Transmembrane helix</keyword>
<protein>
    <submittedName>
        <fullName evidence="12">Jg16034 protein</fullName>
    </submittedName>
</protein>
<feature type="domain" description="Exostosin GT47" evidence="10">
    <location>
        <begin position="104"/>
        <end position="375"/>
    </location>
</feature>
<organism evidence="12 13">
    <name type="scientific">Pararge aegeria aegeria</name>
    <dbReference type="NCBI Taxonomy" id="348720"/>
    <lineage>
        <taxon>Eukaryota</taxon>
        <taxon>Metazoa</taxon>
        <taxon>Ecdysozoa</taxon>
        <taxon>Arthropoda</taxon>
        <taxon>Hexapoda</taxon>
        <taxon>Insecta</taxon>
        <taxon>Pterygota</taxon>
        <taxon>Neoptera</taxon>
        <taxon>Endopterygota</taxon>
        <taxon>Lepidoptera</taxon>
        <taxon>Glossata</taxon>
        <taxon>Ditrysia</taxon>
        <taxon>Papilionoidea</taxon>
        <taxon>Nymphalidae</taxon>
        <taxon>Satyrinae</taxon>
        <taxon>Satyrini</taxon>
        <taxon>Parargina</taxon>
        <taxon>Pararge</taxon>
    </lineage>
</organism>
<dbReference type="GO" id="GO:0016757">
    <property type="term" value="F:glycosyltransferase activity"/>
    <property type="evidence" value="ECO:0007669"/>
    <property type="project" value="InterPro"/>
</dbReference>
<keyword evidence="4 9" id="KW-0812">Transmembrane</keyword>
<evidence type="ECO:0000256" key="2">
    <source>
        <dbReference type="ARBA" id="ARBA00010271"/>
    </source>
</evidence>
<dbReference type="Proteomes" id="UP000838756">
    <property type="component" value="Unassembled WGS sequence"/>
</dbReference>
<dbReference type="EMBL" id="CAKXAJ010026487">
    <property type="protein sequence ID" value="CAH2269010.1"/>
    <property type="molecule type" value="Genomic_DNA"/>
</dbReference>
<dbReference type="GO" id="GO:0015012">
    <property type="term" value="P:heparan sulfate proteoglycan biosynthetic process"/>
    <property type="evidence" value="ECO:0007669"/>
    <property type="project" value="UniProtKB-ARBA"/>
</dbReference>
<dbReference type="PANTHER" id="PTHR48261">
    <property type="entry name" value="ACETYLGLUCOSAMINYLTRANSFERASE"/>
    <property type="match status" value="1"/>
</dbReference>
<evidence type="ECO:0000313" key="12">
    <source>
        <dbReference type="EMBL" id="CAH2269010.1"/>
    </source>
</evidence>
<keyword evidence="13" id="KW-1185">Reference proteome</keyword>
<accession>A0A8S4SIV4</accession>
<comment type="similarity">
    <text evidence="2">Belongs to the glycosyltransferase 47 family.</text>
</comment>
<evidence type="ECO:0000256" key="5">
    <source>
        <dbReference type="ARBA" id="ARBA00022824"/>
    </source>
</evidence>